<evidence type="ECO:0000256" key="2">
    <source>
        <dbReference type="ARBA" id="ARBA00019062"/>
    </source>
</evidence>
<keyword evidence="10" id="KW-1185">Reference proteome</keyword>
<evidence type="ECO:0000313" key="10">
    <source>
        <dbReference type="Proteomes" id="UP001271007"/>
    </source>
</evidence>
<dbReference type="PANTHER" id="PTHR13383">
    <property type="entry name" value="RIBONUCLEASE H2 SUBUNIT B"/>
    <property type="match status" value="1"/>
</dbReference>
<dbReference type="Proteomes" id="UP001271007">
    <property type="component" value="Unassembled WGS sequence"/>
</dbReference>
<feature type="compositionally biased region" description="Polar residues" evidence="6">
    <location>
        <begin position="9"/>
        <end position="32"/>
    </location>
</feature>
<evidence type="ECO:0000256" key="5">
    <source>
        <dbReference type="ARBA" id="ARBA00033464"/>
    </source>
</evidence>
<dbReference type="Pfam" id="PF09468">
    <property type="entry name" value="RNase_H2-Ydr279"/>
    <property type="match status" value="1"/>
</dbReference>
<reference evidence="9" key="1">
    <citation type="submission" date="2023-04" db="EMBL/GenBank/DDBJ databases">
        <title>Black Yeasts Isolated from many extreme environments.</title>
        <authorList>
            <person name="Coleine C."/>
            <person name="Stajich J.E."/>
            <person name="Selbmann L."/>
        </authorList>
    </citation>
    <scope>NUCLEOTIDE SEQUENCE</scope>
    <source>
        <strain evidence="9">CCFEE 5312</strain>
    </source>
</reference>
<feature type="compositionally biased region" description="Low complexity" evidence="6">
    <location>
        <begin position="266"/>
        <end position="300"/>
    </location>
</feature>
<evidence type="ECO:0000256" key="1">
    <source>
        <dbReference type="ARBA" id="ARBA00004123"/>
    </source>
</evidence>
<accession>A0AAJ0G9E4</accession>
<dbReference type="CDD" id="cd09270">
    <property type="entry name" value="RNase_H2-B"/>
    <property type="match status" value="1"/>
</dbReference>
<proteinExistence type="predicted"/>
<evidence type="ECO:0000256" key="6">
    <source>
        <dbReference type="SAM" id="MobiDB-lite"/>
    </source>
</evidence>
<gene>
    <name evidence="9" type="ORF">LTR09_009587</name>
</gene>
<dbReference type="InterPro" id="IPR019024">
    <property type="entry name" value="RNase_H2_suB_wHTH"/>
</dbReference>
<dbReference type="Pfam" id="PF17745">
    <property type="entry name" value="Ydr279_N"/>
    <property type="match status" value="1"/>
</dbReference>
<protein>
    <recommendedName>
        <fullName evidence="2">Ribonuclease H2 subunit B</fullName>
    </recommendedName>
    <alternativeName>
        <fullName evidence="5">Ribonuclease HI subunit B</fullName>
    </alternativeName>
</protein>
<dbReference type="EMBL" id="JAWDJX010000042">
    <property type="protein sequence ID" value="KAK3049168.1"/>
    <property type="molecule type" value="Genomic_DNA"/>
</dbReference>
<comment type="caution">
    <text evidence="9">The sequence shown here is derived from an EMBL/GenBank/DDBJ whole genome shotgun (WGS) entry which is preliminary data.</text>
</comment>
<name>A0AAJ0G9E4_9PEZI</name>
<feature type="domain" description="Rnh202 triple barrel" evidence="8">
    <location>
        <begin position="38"/>
        <end position="130"/>
    </location>
</feature>
<sequence length="470" mass="51778">MAKTRAKKGTTQQNKEPSTTPQLQQLEPSVSNPPKLFILPKDTSAEARIVTLPNPATGSPNRYFVCPDKGFYEFTRIAAPRKGCRSWLLAPEQAGGDGEQAGEGGEGGVAGNEDGYVLQTAEMMVATPIDPLFLLLPVLVQEGKNMFFEAGGYVDLLGEKSAHFKELVRLDRQSGGRLEKLLETRMMVVCDEMEAGEERLYKLSQDKLCGVLREKAERMVARGLPPSMEERFVKQPLVVPMMSVKREASIMSIAINDELEDMESGASQTETSSAQESQDTQTSSITATSVSTAATSVAATPSDEVSTTDKEIQHLLRLRTALNYLLNSYIPTSSRKILSPVLTSSADFTPLSTHLEHLTKRKAEAQALRTMSENISRKRGLEDDDEPLEKAEMKKRKKEEEEFRRKNMSRESGKQSKSSDFLYGFAGERCSKMQVTGADEAVCPGLRLGALMAIGTWTHTASTPGNWRRP</sequence>
<feature type="domain" description="Ribonuclease H2 subunit B wHTH" evidence="7">
    <location>
        <begin position="133"/>
        <end position="337"/>
    </location>
</feature>
<comment type="function">
    <text evidence="4">Non catalytic subunit of RNase H2, an endonuclease that specifically degrades the RNA of RNA:DNA hybrids. Participates in DNA replication, possibly by mediating the removal of lagging-strand Okazaki fragment RNA primers during DNA replication. Mediates the excision of single ribonucleotides from DNA:RNA duplexes.</text>
</comment>
<organism evidence="9 10">
    <name type="scientific">Extremus antarcticus</name>
    <dbReference type="NCBI Taxonomy" id="702011"/>
    <lineage>
        <taxon>Eukaryota</taxon>
        <taxon>Fungi</taxon>
        <taxon>Dikarya</taxon>
        <taxon>Ascomycota</taxon>
        <taxon>Pezizomycotina</taxon>
        <taxon>Dothideomycetes</taxon>
        <taxon>Dothideomycetidae</taxon>
        <taxon>Mycosphaerellales</taxon>
        <taxon>Extremaceae</taxon>
        <taxon>Extremus</taxon>
    </lineage>
</organism>
<dbReference type="Gene3D" id="1.10.20.120">
    <property type="match status" value="1"/>
</dbReference>
<feature type="region of interest" description="Disordered" evidence="6">
    <location>
        <begin position="376"/>
        <end position="418"/>
    </location>
</feature>
<dbReference type="PANTHER" id="PTHR13383:SF11">
    <property type="entry name" value="RIBONUCLEASE H2 SUBUNIT B"/>
    <property type="match status" value="1"/>
</dbReference>
<dbReference type="InterPro" id="IPR040456">
    <property type="entry name" value="RNase_H2_suB"/>
</dbReference>
<dbReference type="InterPro" id="IPR041195">
    <property type="entry name" value="Rnh202_N"/>
</dbReference>
<comment type="subcellular location">
    <subcellularLocation>
        <location evidence="1">Nucleus</location>
    </subcellularLocation>
</comment>
<evidence type="ECO:0000256" key="3">
    <source>
        <dbReference type="ARBA" id="ARBA00023242"/>
    </source>
</evidence>
<dbReference type="GO" id="GO:0032299">
    <property type="term" value="C:ribonuclease H2 complex"/>
    <property type="evidence" value="ECO:0007669"/>
    <property type="project" value="InterPro"/>
</dbReference>
<evidence type="ECO:0000259" key="8">
    <source>
        <dbReference type="Pfam" id="PF17745"/>
    </source>
</evidence>
<feature type="compositionally biased region" description="Basic and acidic residues" evidence="6">
    <location>
        <begin position="388"/>
        <end position="414"/>
    </location>
</feature>
<dbReference type="GO" id="GO:0006401">
    <property type="term" value="P:RNA catabolic process"/>
    <property type="evidence" value="ECO:0007669"/>
    <property type="project" value="TreeGrafter"/>
</dbReference>
<keyword evidence="3" id="KW-0539">Nucleus</keyword>
<dbReference type="AlphaFoldDB" id="A0AAJ0G9E4"/>
<evidence type="ECO:0000259" key="7">
    <source>
        <dbReference type="Pfam" id="PF09468"/>
    </source>
</evidence>
<feature type="region of interest" description="Disordered" evidence="6">
    <location>
        <begin position="262"/>
        <end position="309"/>
    </location>
</feature>
<feature type="region of interest" description="Disordered" evidence="6">
    <location>
        <begin position="1"/>
        <end position="35"/>
    </location>
</feature>
<evidence type="ECO:0000256" key="4">
    <source>
        <dbReference type="ARBA" id="ARBA00024778"/>
    </source>
</evidence>
<dbReference type="GO" id="GO:0005654">
    <property type="term" value="C:nucleoplasm"/>
    <property type="evidence" value="ECO:0007669"/>
    <property type="project" value="TreeGrafter"/>
</dbReference>
<evidence type="ECO:0000313" key="9">
    <source>
        <dbReference type="EMBL" id="KAK3049168.1"/>
    </source>
</evidence>